<sequence>MKKKALMIGDNCIDIYKNLGCGYLTGNVVDTGINMAILGSQVGIITNIAKDTYGDAMLKMYKKYGVDCERIKVIDGKTAYTIMTLEDGERIHGDYFEGVLENMKFSESDIKYALNYDLIFSAFWGKAEKILIKIKKINDKKIISYDYADRVNDPKVDRLDGIVDIGFFSWSDSLNEAKKFLKDRISKGMKIGVTTFGEKGSLAYDGKKFYEQKAYKVEDLNNTVGAGDSFIAGFLSSYLLDKDIKECLDEGSKLASKIVRQFGPILNEEVFKIIY</sequence>
<protein>
    <submittedName>
        <fullName evidence="5">Fructosamine kinase FrlD</fullName>
        <ecNumber evidence="5">2.7.1.-</ecNumber>
    </submittedName>
</protein>
<reference evidence="5" key="1">
    <citation type="submission" date="2019-11" db="EMBL/GenBank/DDBJ databases">
        <authorList>
            <person name="Feng L."/>
        </authorList>
    </citation>
    <scope>NUCLEOTIDE SEQUENCE</scope>
    <source>
        <strain evidence="5">AvaginalisLFYP127</strain>
    </source>
</reference>
<dbReference type="SUPFAM" id="SSF53613">
    <property type="entry name" value="Ribokinase-like"/>
    <property type="match status" value="1"/>
</dbReference>
<dbReference type="EMBL" id="CACRSW010000009">
    <property type="protein sequence ID" value="VYS88490.1"/>
    <property type="molecule type" value="Genomic_DNA"/>
</dbReference>
<evidence type="ECO:0000256" key="3">
    <source>
        <dbReference type="ARBA" id="ARBA00022777"/>
    </source>
</evidence>
<proteinExistence type="inferred from homology"/>
<dbReference type="Pfam" id="PF00294">
    <property type="entry name" value="PfkB"/>
    <property type="match status" value="1"/>
</dbReference>
<name>A0A6N2SAK1_9FIRM</name>
<keyword evidence="2 5" id="KW-0808">Transferase</keyword>
<dbReference type="RefSeq" id="WP_156328731.1">
    <property type="nucleotide sequence ID" value="NZ_CACRSW010000009.1"/>
</dbReference>
<comment type="similarity">
    <text evidence="1">Belongs to the carbohydrate kinase PfkB family.</text>
</comment>
<dbReference type="EC" id="2.7.1.-" evidence="5"/>
<evidence type="ECO:0000256" key="2">
    <source>
        <dbReference type="ARBA" id="ARBA00022679"/>
    </source>
</evidence>
<dbReference type="PANTHER" id="PTHR43320">
    <property type="entry name" value="SUGAR KINASE"/>
    <property type="match status" value="1"/>
</dbReference>
<gene>
    <name evidence="5" type="primary">frlD_1</name>
    <name evidence="5" type="ORF">AVLFYP127_01727</name>
</gene>
<dbReference type="PANTHER" id="PTHR43320:SF3">
    <property type="entry name" value="CARBOHYDRATE KINASE PFKB DOMAIN-CONTAINING PROTEIN"/>
    <property type="match status" value="1"/>
</dbReference>
<dbReference type="InterPro" id="IPR011611">
    <property type="entry name" value="PfkB_dom"/>
</dbReference>
<evidence type="ECO:0000256" key="1">
    <source>
        <dbReference type="ARBA" id="ARBA00010688"/>
    </source>
</evidence>
<feature type="domain" description="Carbohydrate kinase PfkB" evidence="4">
    <location>
        <begin position="34"/>
        <end position="267"/>
    </location>
</feature>
<dbReference type="PROSITE" id="PS00584">
    <property type="entry name" value="PFKB_KINASES_2"/>
    <property type="match status" value="1"/>
</dbReference>
<dbReference type="InterPro" id="IPR052700">
    <property type="entry name" value="Carb_kinase_PfkB-like"/>
</dbReference>
<evidence type="ECO:0000259" key="4">
    <source>
        <dbReference type="Pfam" id="PF00294"/>
    </source>
</evidence>
<dbReference type="InterPro" id="IPR002173">
    <property type="entry name" value="Carboh/pur_kinase_PfkB_CS"/>
</dbReference>
<dbReference type="NCBIfam" id="NF007321">
    <property type="entry name" value="PRK09813.1"/>
    <property type="match status" value="1"/>
</dbReference>
<keyword evidence="3 5" id="KW-0418">Kinase</keyword>
<evidence type="ECO:0000313" key="5">
    <source>
        <dbReference type="EMBL" id="VYS88490.1"/>
    </source>
</evidence>
<dbReference type="Gene3D" id="3.40.1190.20">
    <property type="match status" value="1"/>
</dbReference>
<dbReference type="AlphaFoldDB" id="A0A6N2SAK1"/>
<dbReference type="GO" id="GO:0016301">
    <property type="term" value="F:kinase activity"/>
    <property type="evidence" value="ECO:0007669"/>
    <property type="project" value="UniProtKB-KW"/>
</dbReference>
<organism evidence="5">
    <name type="scientific">Anaerococcus vaginalis</name>
    <dbReference type="NCBI Taxonomy" id="33037"/>
    <lineage>
        <taxon>Bacteria</taxon>
        <taxon>Bacillati</taxon>
        <taxon>Bacillota</taxon>
        <taxon>Tissierellia</taxon>
        <taxon>Tissierellales</taxon>
        <taxon>Peptoniphilaceae</taxon>
        <taxon>Anaerococcus</taxon>
    </lineage>
</organism>
<dbReference type="InterPro" id="IPR029056">
    <property type="entry name" value="Ribokinase-like"/>
</dbReference>
<accession>A0A6N2SAK1</accession>